<keyword evidence="6 7" id="KW-0472">Membrane</keyword>
<dbReference type="PANTHER" id="PTHR43829">
    <property type="entry name" value="AQUAPORIN OR AQUAGLYCEROPORIN RELATED"/>
    <property type="match status" value="1"/>
</dbReference>
<evidence type="ECO:0000313" key="9">
    <source>
        <dbReference type="Proteomes" id="UP000433883"/>
    </source>
</evidence>
<organism evidence="8 9">
    <name type="scientific">Venturia inaequalis</name>
    <name type="common">Apple scab fungus</name>
    <dbReference type="NCBI Taxonomy" id="5025"/>
    <lineage>
        <taxon>Eukaryota</taxon>
        <taxon>Fungi</taxon>
        <taxon>Dikarya</taxon>
        <taxon>Ascomycota</taxon>
        <taxon>Pezizomycotina</taxon>
        <taxon>Dothideomycetes</taxon>
        <taxon>Pleosporomycetidae</taxon>
        <taxon>Venturiales</taxon>
        <taxon>Venturiaceae</taxon>
        <taxon>Venturia</taxon>
    </lineage>
</organism>
<evidence type="ECO:0000256" key="3">
    <source>
        <dbReference type="ARBA" id="ARBA00022448"/>
    </source>
</evidence>
<evidence type="ECO:0000256" key="4">
    <source>
        <dbReference type="ARBA" id="ARBA00022692"/>
    </source>
</evidence>
<dbReference type="InterPro" id="IPR023271">
    <property type="entry name" value="Aquaporin-like"/>
</dbReference>
<dbReference type="GO" id="GO:0015250">
    <property type="term" value="F:water channel activity"/>
    <property type="evidence" value="ECO:0007669"/>
    <property type="project" value="TreeGrafter"/>
</dbReference>
<comment type="caution">
    <text evidence="8">The sequence shown here is derived from an EMBL/GenBank/DDBJ whole genome shotgun (WGS) entry which is preliminary data.</text>
</comment>
<sequence length="282" mass="31915">MHMQQPPDMAMTDALRTHLTRYVFSSGPVTQRRLNFEHARPRWLREMLAEATGVFFYGKQENRSKKANPRIAGAFFAALILYGQYHQQIEAYKLGLEKLGMPDVFMGSPASIFTSYPQSNQTHLGWLVLIEFFVDAFIGFTIWAVLDPSNPFISTSIAPFVIGLSYCLMVWGFAGVTISTNLARDLGCRLVAMLLYGSEAFTYMSYWWIALFVNIPATIFATCFYELVFRDSLDKIALGHAQHEDGEDGLVRHLGKTGLMEPHRGEILLRRKGYGSQSSRKS</sequence>
<dbReference type="AlphaFoldDB" id="A0A8H3Z0G9"/>
<reference evidence="8 9" key="1">
    <citation type="submission" date="2019-11" db="EMBL/GenBank/DDBJ databases">
        <title>Venturia inaequalis Genome Resource.</title>
        <authorList>
            <person name="Lichtner F.J."/>
        </authorList>
    </citation>
    <scope>NUCLEOTIDE SEQUENCE [LARGE SCALE GENOMIC DNA]</scope>
    <source>
        <strain evidence="8">Bline_iso_100314</strain>
    </source>
</reference>
<comment type="subcellular location">
    <subcellularLocation>
        <location evidence="1">Membrane</location>
        <topology evidence="1">Multi-pass membrane protein</topology>
    </subcellularLocation>
</comment>
<proteinExistence type="inferred from homology"/>
<dbReference type="SUPFAM" id="SSF81338">
    <property type="entry name" value="Aquaporin-like"/>
    <property type="match status" value="1"/>
</dbReference>
<feature type="transmembrane region" description="Helical" evidence="7">
    <location>
        <begin position="203"/>
        <end position="225"/>
    </location>
</feature>
<evidence type="ECO:0000256" key="5">
    <source>
        <dbReference type="ARBA" id="ARBA00022989"/>
    </source>
</evidence>
<name>A0A8H3Z0G9_VENIN</name>
<dbReference type="EMBL" id="WNWQ01000073">
    <property type="protein sequence ID" value="KAE9980619.1"/>
    <property type="molecule type" value="Genomic_DNA"/>
</dbReference>
<dbReference type="GO" id="GO:0015254">
    <property type="term" value="F:glycerol channel activity"/>
    <property type="evidence" value="ECO:0007669"/>
    <property type="project" value="TreeGrafter"/>
</dbReference>
<gene>
    <name evidence="8" type="ORF">BLS_008562</name>
</gene>
<evidence type="ECO:0000256" key="6">
    <source>
        <dbReference type="ARBA" id="ARBA00023136"/>
    </source>
</evidence>
<evidence type="ECO:0000256" key="7">
    <source>
        <dbReference type="SAM" id="Phobius"/>
    </source>
</evidence>
<dbReference type="PANTHER" id="PTHR43829:SF14">
    <property type="entry name" value="AQUAPORIN 3"/>
    <property type="match status" value="1"/>
</dbReference>
<dbReference type="Gene3D" id="1.20.1080.10">
    <property type="entry name" value="Glycerol uptake facilitator protein"/>
    <property type="match status" value="1"/>
</dbReference>
<accession>A0A8H3Z0G9</accession>
<dbReference type="Pfam" id="PF00230">
    <property type="entry name" value="MIP"/>
    <property type="match status" value="1"/>
</dbReference>
<feature type="transmembrane region" description="Helical" evidence="7">
    <location>
        <begin position="124"/>
        <end position="146"/>
    </location>
</feature>
<dbReference type="InterPro" id="IPR000425">
    <property type="entry name" value="MIP"/>
</dbReference>
<keyword evidence="4 7" id="KW-0812">Transmembrane</keyword>
<protein>
    <submittedName>
        <fullName evidence="8">Uncharacterized protein</fullName>
    </submittedName>
</protein>
<keyword evidence="3" id="KW-0813">Transport</keyword>
<evidence type="ECO:0000313" key="8">
    <source>
        <dbReference type="EMBL" id="KAE9980619.1"/>
    </source>
</evidence>
<dbReference type="Proteomes" id="UP000433883">
    <property type="component" value="Unassembled WGS sequence"/>
</dbReference>
<dbReference type="InterPro" id="IPR050363">
    <property type="entry name" value="MIP/Aquaporin"/>
</dbReference>
<dbReference type="GO" id="GO:0005886">
    <property type="term" value="C:plasma membrane"/>
    <property type="evidence" value="ECO:0007669"/>
    <property type="project" value="TreeGrafter"/>
</dbReference>
<evidence type="ECO:0000256" key="1">
    <source>
        <dbReference type="ARBA" id="ARBA00004141"/>
    </source>
</evidence>
<comment type="similarity">
    <text evidence="2">Belongs to the MIP/aquaporin (TC 1.A.8) family.</text>
</comment>
<evidence type="ECO:0000256" key="2">
    <source>
        <dbReference type="ARBA" id="ARBA00006175"/>
    </source>
</evidence>
<keyword evidence="5 7" id="KW-1133">Transmembrane helix</keyword>
<feature type="transmembrane region" description="Helical" evidence="7">
    <location>
        <begin position="158"/>
        <end position="183"/>
    </location>
</feature>